<evidence type="ECO:0000259" key="1">
    <source>
        <dbReference type="PROSITE" id="PS51832"/>
    </source>
</evidence>
<dbReference type="Pfam" id="PF13487">
    <property type="entry name" value="HD_5"/>
    <property type="match status" value="1"/>
</dbReference>
<feature type="domain" description="HD-GYP" evidence="1">
    <location>
        <begin position="48"/>
        <end position="245"/>
    </location>
</feature>
<reference evidence="2 3" key="1">
    <citation type="submission" date="2020-07" db="EMBL/GenBank/DDBJ databases">
        <title>Genomic Encyclopedia of Type Strains, Phase IV (KMG-IV): sequencing the most valuable type-strain genomes for metagenomic binning, comparative biology and taxonomic classification.</title>
        <authorList>
            <person name="Goeker M."/>
        </authorList>
    </citation>
    <scope>NUCLEOTIDE SEQUENCE [LARGE SCALE GENOMIC DNA]</scope>
    <source>
        <strain evidence="2 3">DSM 17721</strain>
    </source>
</reference>
<dbReference type="InterPro" id="IPR003607">
    <property type="entry name" value="HD/PDEase_dom"/>
</dbReference>
<dbReference type="SMART" id="SM00471">
    <property type="entry name" value="HDc"/>
    <property type="match status" value="1"/>
</dbReference>
<comment type="caution">
    <text evidence="2">The sequence shown here is derived from an EMBL/GenBank/DDBJ whole genome shotgun (WGS) entry which is preliminary data.</text>
</comment>
<dbReference type="PROSITE" id="PS51832">
    <property type="entry name" value="HD_GYP"/>
    <property type="match status" value="1"/>
</dbReference>
<dbReference type="InterPro" id="IPR052020">
    <property type="entry name" value="Cyclic_di-GMP/3'3'-cGAMP_PDE"/>
</dbReference>
<dbReference type="InterPro" id="IPR037522">
    <property type="entry name" value="HD_GYP_dom"/>
</dbReference>
<evidence type="ECO:0000313" key="2">
    <source>
        <dbReference type="EMBL" id="MBA2881497.1"/>
    </source>
</evidence>
<dbReference type="Gene3D" id="1.10.3210.10">
    <property type="entry name" value="Hypothetical protein af1432"/>
    <property type="match status" value="1"/>
</dbReference>
<dbReference type="RefSeq" id="WP_181551152.1">
    <property type="nucleotide sequence ID" value="NZ_JACDUS010000004.1"/>
</dbReference>
<sequence>MPEIKKIQNKENFNPVAHNKERMHSQLMMIANDFRKINRKLKQRIFTIEKVNTDFLQRLINVCNYRDDETSRHNQRVGAISGFLAKKMGFSNEMMHFIGTAAPMHDIGKIAIPDSILFKPGKLTHGEYEIIKPHTVIGSNIFSSPISPEMQYARNIALHHHERWDGNGYPTGLAGENIPQEARIVAVADVFDVLLSQRPYRQPISPEKAVGILRQNKGTQFDPEIAGILIAHYEELLELRNRINSEIPTDIVTV</sequence>
<dbReference type="AlphaFoldDB" id="A0A7W0C990"/>
<proteinExistence type="predicted"/>
<keyword evidence="3" id="KW-1185">Reference proteome</keyword>
<gene>
    <name evidence="2" type="ORF">HNR65_001824</name>
</gene>
<evidence type="ECO:0000313" key="3">
    <source>
        <dbReference type="Proteomes" id="UP000525298"/>
    </source>
</evidence>
<organism evidence="2 3">
    <name type="scientific">Desulfosalsimonas propionicica</name>
    <dbReference type="NCBI Taxonomy" id="332175"/>
    <lineage>
        <taxon>Bacteria</taxon>
        <taxon>Pseudomonadati</taxon>
        <taxon>Thermodesulfobacteriota</taxon>
        <taxon>Desulfobacteria</taxon>
        <taxon>Desulfobacterales</taxon>
        <taxon>Desulfosalsimonadaceae</taxon>
        <taxon>Desulfosalsimonas</taxon>
    </lineage>
</organism>
<name>A0A7W0C990_9BACT</name>
<dbReference type="CDD" id="cd00077">
    <property type="entry name" value="HDc"/>
    <property type="match status" value="1"/>
</dbReference>
<dbReference type="SUPFAM" id="SSF109604">
    <property type="entry name" value="HD-domain/PDEase-like"/>
    <property type="match status" value="1"/>
</dbReference>
<accession>A0A7W0C990</accession>
<dbReference type="PANTHER" id="PTHR45228">
    <property type="entry name" value="CYCLIC DI-GMP PHOSPHODIESTERASE TM_0186-RELATED"/>
    <property type="match status" value="1"/>
</dbReference>
<dbReference type="PANTHER" id="PTHR45228:SF8">
    <property type="entry name" value="TWO-COMPONENT RESPONSE REGULATOR-RELATED"/>
    <property type="match status" value="1"/>
</dbReference>
<dbReference type="EMBL" id="JACDUS010000004">
    <property type="protein sequence ID" value="MBA2881497.1"/>
    <property type="molecule type" value="Genomic_DNA"/>
</dbReference>
<protein>
    <submittedName>
        <fullName evidence="2">Putative two-component system response regulator</fullName>
    </submittedName>
</protein>
<dbReference type="Proteomes" id="UP000525298">
    <property type="component" value="Unassembled WGS sequence"/>
</dbReference>